<keyword evidence="2" id="KW-0732">Signal</keyword>
<dbReference type="EMBL" id="MDZA01000183">
    <property type="protein sequence ID" value="OGX90197.1"/>
    <property type="molecule type" value="Genomic_DNA"/>
</dbReference>
<gene>
    <name evidence="3" type="ORF">BEN49_23575</name>
</gene>
<name>A0A1G1TH47_9BACT</name>
<feature type="signal peptide" evidence="2">
    <location>
        <begin position="1"/>
        <end position="22"/>
    </location>
</feature>
<dbReference type="Proteomes" id="UP000177506">
    <property type="component" value="Unassembled WGS sequence"/>
</dbReference>
<evidence type="ECO:0000313" key="4">
    <source>
        <dbReference type="Proteomes" id="UP000177506"/>
    </source>
</evidence>
<sequence>MNRSLLPALAVGLLAFSACNSADTSTTASQPATTPPAENAAPPMANTTDTAMTAGAPAPPPWPP</sequence>
<proteinExistence type="predicted"/>
<accession>A0A1G1TH47</accession>
<evidence type="ECO:0000256" key="2">
    <source>
        <dbReference type="SAM" id="SignalP"/>
    </source>
</evidence>
<feature type="chain" id="PRO_5009579587" evidence="2">
    <location>
        <begin position="23"/>
        <end position="64"/>
    </location>
</feature>
<dbReference type="RefSeq" id="WP_070743627.1">
    <property type="nucleotide sequence ID" value="NZ_MDZA01000183.1"/>
</dbReference>
<evidence type="ECO:0000313" key="3">
    <source>
        <dbReference type="EMBL" id="OGX90197.1"/>
    </source>
</evidence>
<feature type="compositionally biased region" description="Low complexity" evidence="1">
    <location>
        <begin position="21"/>
        <end position="56"/>
    </location>
</feature>
<keyword evidence="4" id="KW-1185">Reference proteome</keyword>
<dbReference type="AlphaFoldDB" id="A0A1G1TH47"/>
<reference evidence="3 4" key="1">
    <citation type="submission" date="2016-08" db="EMBL/GenBank/DDBJ databases">
        <title>Hymenobacter coccineus sp. nov., Hymenobacter lapidarius sp. nov. and Hymenobacter glacialis sp. nov., isolated from Antarctic soil.</title>
        <authorList>
            <person name="Sedlacek I."/>
            <person name="Kralova S."/>
            <person name="Kyrova K."/>
            <person name="Maslanova I."/>
            <person name="Stankova E."/>
            <person name="Vrbovska V."/>
            <person name="Nemec M."/>
            <person name="Bartak M."/>
            <person name="Svec P."/>
            <person name="Busse H.-J."/>
            <person name="Pantucek R."/>
        </authorList>
    </citation>
    <scope>NUCLEOTIDE SEQUENCE [LARGE SCALE GENOMIC DNA]</scope>
    <source>
        <strain evidence="3 4">CCM 8649</strain>
    </source>
</reference>
<evidence type="ECO:0000256" key="1">
    <source>
        <dbReference type="SAM" id="MobiDB-lite"/>
    </source>
</evidence>
<protein>
    <submittedName>
        <fullName evidence="3">Uncharacterized protein</fullName>
    </submittedName>
</protein>
<feature type="region of interest" description="Disordered" evidence="1">
    <location>
        <begin position="21"/>
        <end position="64"/>
    </location>
</feature>
<comment type="caution">
    <text evidence="3">The sequence shown here is derived from an EMBL/GenBank/DDBJ whole genome shotgun (WGS) entry which is preliminary data.</text>
</comment>
<dbReference type="PROSITE" id="PS51257">
    <property type="entry name" value="PROKAR_LIPOPROTEIN"/>
    <property type="match status" value="1"/>
</dbReference>
<organism evidence="3 4">
    <name type="scientific">Hymenobacter coccineus</name>
    <dbReference type="NCBI Taxonomy" id="1908235"/>
    <lineage>
        <taxon>Bacteria</taxon>
        <taxon>Pseudomonadati</taxon>
        <taxon>Bacteroidota</taxon>
        <taxon>Cytophagia</taxon>
        <taxon>Cytophagales</taxon>
        <taxon>Hymenobacteraceae</taxon>
        <taxon>Hymenobacter</taxon>
    </lineage>
</organism>